<feature type="compositionally biased region" description="Low complexity" evidence="1">
    <location>
        <begin position="215"/>
        <end position="228"/>
    </location>
</feature>
<protein>
    <submittedName>
        <fullName evidence="3">Uncharacterized protein</fullName>
    </submittedName>
</protein>
<comment type="caution">
    <text evidence="3">The sequence shown here is derived from an EMBL/GenBank/DDBJ whole genome shotgun (WGS) entry which is preliminary data.</text>
</comment>
<dbReference type="VEuPathDB" id="MicrosporidiaDB:EDEG_02966"/>
<keyword evidence="4" id="KW-1185">Reference proteome</keyword>
<dbReference type="InParanoid" id="J9D4D2"/>
<dbReference type="HOGENOM" id="CLU_478978_0_0_1"/>
<reference evidence="4" key="2">
    <citation type="submission" date="2015-07" db="EMBL/GenBank/DDBJ databases">
        <title>Contrasting host-pathogen interactions and genome evolution in two generalist and specialist microsporidian pathogens of mosquitoes.</title>
        <authorList>
            <consortium name="The Broad Institute Genomics Platform"/>
            <consortium name="The Broad Institute Genome Sequencing Center for Infectious Disease"/>
            <person name="Cuomo C.A."/>
            <person name="Sanscrainte N.D."/>
            <person name="Goldberg J.M."/>
            <person name="Heiman D."/>
            <person name="Young S."/>
            <person name="Zeng Q."/>
            <person name="Becnel J.J."/>
            <person name="Birren B.W."/>
        </authorList>
    </citation>
    <scope>NUCLEOTIDE SEQUENCE [LARGE SCALE GENOMIC DNA]</scope>
    <source>
        <strain evidence="4">USNM 41457</strain>
    </source>
</reference>
<evidence type="ECO:0000256" key="1">
    <source>
        <dbReference type="SAM" id="MobiDB-lite"/>
    </source>
</evidence>
<reference evidence="3 4" key="1">
    <citation type="submission" date="2011-08" db="EMBL/GenBank/DDBJ databases">
        <authorList>
            <person name="Liu Z.J."/>
            <person name="Shi F.L."/>
            <person name="Lu J.Q."/>
            <person name="Li M."/>
            <person name="Wang Z.L."/>
        </authorList>
    </citation>
    <scope>NUCLEOTIDE SEQUENCE [LARGE SCALE GENOMIC DNA]</scope>
    <source>
        <strain evidence="3 4">USNM 41457</strain>
    </source>
</reference>
<sequence length="569" mass="66964">MHQIIEPFTGRITNYHTKKDNIYITIEKTQLYKLFPQRLLLIKTSKPIKVISTIINCDIVEKNDYNLKPAKTIKNSCYLGNYSVEKVRKPSFYSKFTIVVTEKELIILFDDQIVQVNTKEIKEIRENQHEILGCYFFNAFVVLISTLKIFFFRPRVRNIKRYLKRRKNSNFSSSTSDTSNTTNSNTGNNIYYNNRRKDRDIYLNSIDKRYDKESNTNSSENDSGSNNSTLENIKSAKNYLRRVKSESLYKLKGSKKEKIYKNTNFKSELNLCNSKENYKTNSHKKRTHSNDSTDDGKLMKNESSSFEQIPDSDSSINIYRKNKSRHRKDISYKKKKVKDPQNIKNYRNLNTNKFFKKTEHYLFAEHSQIKESYQFEGKLVLLTKSNLIKIFCPVKKHSVKNYQPFKKAQISTIKIFDNKIFILSTDGRLKILKNDKFYEILYNFKIITNLLVSSDSKNLYIVSDKLLFKANIVNQDILQNFNLSALFDRLNLKGKYKLELLSCGFMHNSNLNLLVFDQTYIIINNSICVCKERLSNVSEEVQKIVDEGKIRKIFDEPLDEKAERIKYHS</sequence>
<feature type="region of interest" description="Disordered" evidence="1">
    <location>
        <begin position="169"/>
        <end position="193"/>
    </location>
</feature>
<gene>
    <name evidence="3" type="ORF">EDEG_02966</name>
</gene>
<feature type="compositionally biased region" description="Basic and acidic residues" evidence="1">
    <location>
        <begin position="288"/>
        <end position="300"/>
    </location>
</feature>
<accession>J9D4D2</accession>
<organism evidence="3 4">
    <name type="scientific">Edhazardia aedis (strain USNM 41457)</name>
    <name type="common">Microsporidian parasite</name>
    <dbReference type="NCBI Taxonomy" id="1003232"/>
    <lineage>
        <taxon>Eukaryota</taxon>
        <taxon>Fungi</taxon>
        <taxon>Fungi incertae sedis</taxon>
        <taxon>Microsporidia</taxon>
        <taxon>Edhazardia</taxon>
    </lineage>
</organism>
<feature type="compositionally biased region" description="Polar residues" evidence="1">
    <location>
        <begin position="301"/>
        <end position="311"/>
    </location>
</feature>
<evidence type="ECO:0000256" key="2">
    <source>
        <dbReference type="SAM" id="Phobius"/>
    </source>
</evidence>
<evidence type="ECO:0000313" key="3">
    <source>
        <dbReference type="EMBL" id="EJW02646.1"/>
    </source>
</evidence>
<feature type="transmembrane region" description="Helical" evidence="2">
    <location>
        <begin position="135"/>
        <end position="156"/>
    </location>
</feature>
<proteinExistence type="predicted"/>
<keyword evidence="2" id="KW-0472">Membrane</keyword>
<dbReference type="Proteomes" id="UP000003163">
    <property type="component" value="Unassembled WGS sequence"/>
</dbReference>
<feature type="compositionally biased region" description="Low complexity" evidence="1">
    <location>
        <begin position="169"/>
        <end position="189"/>
    </location>
</feature>
<dbReference type="AlphaFoldDB" id="J9D4D2"/>
<feature type="region of interest" description="Disordered" evidence="1">
    <location>
        <begin position="276"/>
        <end position="311"/>
    </location>
</feature>
<feature type="region of interest" description="Disordered" evidence="1">
    <location>
        <begin position="210"/>
        <end position="233"/>
    </location>
</feature>
<dbReference type="EMBL" id="AFBI03000062">
    <property type="protein sequence ID" value="EJW02646.1"/>
    <property type="molecule type" value="Genomic_DNA"/>
</dbReference>
<name>J9D4D2_EDHAE</name>
<keyword evidence="2" id="KW-1133">Transmembrane helix</keyword>
<evidence type="ECO:0000313" key="4">
    <source>
        <dbReference type="Proteomes" id="UP000003163"/>
    </source>
</evidence>
<keyword evidence="2" id="KW-0812">Transmembrane</keyword>